<feature type="transmembrane region" description="Helical" evidence="1">
    <location>
        <begin position="326"/>
        <end position="345"/>
    </location>
</feature>
<feature type="transmembrane region" description="Helical" evidence="1">
    <location>
        <begin position="300"/>
        <end position="320"/>
    </location>
</feature>
<comment type="caution">
    <text evidence="2">The sequence shown here is derived from an EMBL/GenBank/DDBJ whole genome shotgun (WGS) entry which is preliminary data.</text>
</comment>
<gene>
    <name evidence="2" type="ORF">C5O19_11855</name>
</gene>
<keyword evidence="3" id="KW-1185">Reference proteome</keyword>
<keyword evidence="1" id="KW-1133">Transmembrane helix</keyword>
<evidence type="ECO:0000313" key="3">
    <source>
        <dbReference type="Proteomes" id="UP000239590"/>
    </source>
</evidence>
<evidence type="ECO:0000256" key="1">
    <source>
        <dbReference type="SAM" id="Phobius"/>
    </source>
</evidence>
<sequence>MISNYAVVLGILCAVLGLVFYTSTFPSLKKFYELVPPVLLCYFIPGLLTTAGVFAPQVVGDESAIYQVVSQYFLPATLVLFTLSMDLKTLKRLGLKTVMVFLAGIVGVVIGGPLAVWIVKQFSPATVGGEGADAVWKGLATIAGSWTGGGANQAALKEIFRPSEKLFSQSVAVDIIIGELWMAVMIYGAGKALAIDRLFKADASAIKDVQVQLETYQAQNERIPQLRDLLMILGLGLGVTGLAHVVADTVVPILKQYPVLERFSLTSKVFWIISFATITGILLSFTPLRQLEHVGASRIGSVFLYILIATIGLKMDLWAIADNPGLFAVGIIWISIHGLFVLIAARFLNAPFFFMAVGSQAAIGGPASAPVVAAAFHPSLAPVGVLLAILGYAIGTYCGYLTGLLMQWAAY</sequence>
<dbReference type="AlphaFoldDB" id="A0A2S7ITP0"/>
<feature type="transmembrane region" description="Helical" evidence="1">
    <location>
        <begin position="171"/>
        <end position="190"/>
    </location>
</feature>
<protein>
    <recommendedName>
        <fullName evidence="4">DUF819 domain-containing protein</fullName>
    </recommendedName>
</protein>
<dbReference type="Pfam" id="PF05684">
    <property type="entry name" value="DUF819"/>
    <property type="match status" value="1"/>
</dbReference>
<feature type="transmembrane region" description="Helical" evidence="1">
    <location>
        <begin position="64"/>
        <end position="85"/>
    </location>
</feature>
<evidence type="ECO:0000313" key="2">
    <source>
        <dbReference type="EMBL" id="PQA61087.1"/>
    </source>
</evidence>
<dbReference type="InterPro" id="IPR008537">
    <property type="entry name" value="DUF819"/>
</dbReference>
<feature type="transmembrane region" description="Helical" evidence="1">
    <location>
        <begin position="269"/>
        <end position="288"/>
    </location>
</feature>
<keyword evidence="1" id="KW-0472">Membrane</keyword>
<feature type="transmembrane region" description="Helical" evidence="1">
    <location>
        <begin position="352"/>
        <end position="377"/>
    </location>
</feature>
<dbReference type="EMBL" id="PTRA01000001">
    <property type="protein sequence ID" value="PQA61087.1"/>
    <property type="molecule type" value="Genomic_DNA"/>
</dbReference>
<feature type="transmembrane region" description="Helical" evidence="1">
    <location>
        <begin position="229"/>
        <end position="254"/>
    </location>
</feature>
<keyword evidence="1" id="KW-0812">Transmembrane</keyword>
<dbReference type="Proteomes" id="UP000239590">
    <property type="component" value="Unassembled WGS sequence"/>
</dbReference>
<dbReference type="OrthoDB" id="653763at2"/>
<evidence type="ECO:0008006" key="4">
    <source>
        <dbReference type="Google" id="ProtNLM"/>
    </source>
</evidence>
<feature type="transmembrane region" description="Helical" evidence="1">
    <location>
        <begin position="37"/>
        <end position="58"/>
    </location>
</feature>
<feature type="transmembrane region" description="Helical" evidence="1">
    <location>
        <begin position="97"/>
        <end position="119"/>
    </location>
</feature>
<organism evidence="2 3">
    <name type="scientific">Siphonobacter curvatus</name>
    <dbReference type="NCBI Taxonomy" id="2094562"/>
    <lineage>
        <taxon>Bacteria</taxon>
        <taxon>Pseudomonadati</taxon>
        <taxon>Bacteroidota</taxon>
        <taxon>Cytophagia</taxon>
        <taxon>Cytophagales</taxon>
        <taxon>Cytophagaceae</taxon>
        <taxon>Siphonobacter</taxon>
    </lineage>
</organism>
<reference evidence="3" key="1">
    <citation type="submission" date="2018-02" db="EMBL/GenBank/DDBJ databases">
        <title>Genome sequencing of Solimonas sp. HR-BB.</title>
        <authorList>
            <person name="Lee Y."/>
            <person name="Jeon C.O."/>
        </authorList>
    </citation>
    <scope>NUCLEOTIDE SEQUENCE [LARGE SCALE GENOMIC DNA]</scope>
    <source>
        <strain evidence="3">HR-U</strain>
    </source>
</reference>
<feature type="transmembrane region" description="Helical" evidence="1">
    <location>
        <begin position="383"/>
        <end position="406"/>
    </location>
</feature>
<dbReference type="PANTHER" id="PTHR34289">
    <property type="entry name" value="PROTEIN, PUTATIVE (DUF819)-RELATED"/>
    <property type="match status" value="1"/>
</dbReference>
<accession>A0A2S7ITP0</accession>
<proteinExistence type="predicted"/>
<dbReference type="PANTHER" id="PTHR34289:SF8">
    <property type="entry name" value="DUF819 DOMAIN-CONTAINING PROTEIN"/>
    <property type="match status" value="1"/>
</dbReference>
<dbReference type="RefSeq" id="WP_104714068.1">
    <property type="nucleotide sequence ID" value="NZ_PTRA01000001.1"/>
</dbReference>
<name>A0A2S7ITP0_9BACT</name>
<feature type="transmembrane region" description="Helical" evidence="1">
    <location>
        <begin position="6"/>
        <end position="25"/>
    </location>
</feature>